<sequence length="335" mass="34593">MRVLAAADKFKGTASAADVCAAIGHACWSLNVDCTEMPLADGGEGTLEVLGGPNRRTVVTGPLGQPVEAEWSMRRGIAVIEMARASGLTLAGGATGNDPMNATTQGTGELIDCALNEGAKKIIVCLGGSATTDGGLGALRAIGTPARLRAVEFLVACDVDTTFVDAAHVFAPQKGATKAQVKMLTHRLQQLAARYDIDFGIDVTAISGSGAAGGLAGALAALGAQLIPGFDIVAEETGFDEAIKHHHLIITGEGLLDDTSFDGKVVGEVVRYASNVRTPVHAIVGDIDPTCDEALLTGLSVSSLVQRFGHDIAHLQVLQSIEKLATEFLTTQKAR</sequence>
<protein>
    <submittedName>
        <fullName evidence="4">Unannotated protein</fullName>
    </submittedName>
</protein>
<evidence type="ECO:0000256" key="1">
    <source>
        <dbReference type="ARBA" id="ARBA00006284"/>
    </source>
</evidence>
<gene>
    <name evidence="4" type="ORF">UFOPK1704_00536</name>
</gene>
<evidence type="ECO:0000256" key="2">
    <source>
        <dbReference type="ARBA" id="ARBA00022679"/>
    </source>
</evidence>
<dbReference type="InterPro" id="IPR018193">
    <property type="entry name" value="Glyc_kinase_flavodox-like_fold"/>
</dbReference>
<dbReference type="InterPro" id="IPR018197">
    <property type="entry name" value="Glycerate_kinase_RE-like"/>
</dbReference>
<dbReference type="PANTHER" id="PTHR21599">
    <property type="entry name" value="GLYCERATE KINASE"/>
    <property type="match status" value="1"/>
</dbReference>
<dbReference type="Pfam" id="PF02595">
    <property type="entry name" value="Gly_kinase"/>
    <property type="match status" value="2"/>
</dbReference>
<dbReference type="PIRSF" id="PIRSF006078">
    <property type="entry name" value="GlxK"/>
    <property type="match status" value="1"/>
</dbReference>
<reference evidence="4" key="1">
    <citation type="submission" date="2020-05" db="EMBL/GenBank/DDBJ databases">
        <authorList>
            <person name="Chiriac C."/>
            <person name="Salcher M."/>
            <person name="Ghai R."/>
            <person name="Kavagutti S V."/>
        </authorList>
    </citation>
    <scope>NUCLEOTIDE SEQUENCE</scope>
</reference>
<dbReference type="InterPro" id="IPR036129">
    <property type="entry name" value="Glycerate_kinase_sf"/>
</dbReference>
<dbReference type="Gene3D" id="3.90.1510.10">
    <property type="entry name" value="Glycerate kinase, domain 2"/>
    <property type="match status" value="2"/>
</dbReference>
<dbReference type="AlphaFoldDB" id="A0A6J6E9J6"/>
<evidence type="ECO:0000256" key="3">
    <source>
        <dbReference type="ARBA" id="ARBA00022777"/>
    </source>
</evidence>
<accession>A0A6J6E9J6</accession>
<evidence type="ECO:0000313" key="4">
    <source>
        <dbReference type="EMBL" id="CAB4572787.1"/>
    </source>
</evidence>
<dbReference type="GO" id="GO:0031388">
    <property type="term" value="P:organic acid phosphorylation"/>
    <property type="evidence" value="ECO:0007669"/>
    <property type="project" value="InterPro"/>
</dbReference>
<dbReference type="InterPro" id="IPR004381">
    <property type="entry name" value="Glycerate_kinase"/>
</dbReference>
<dbReference type="GO" id="GO:0008887">
    <property type="term" value="F:glycerate kinase activity"/>
    <property type="evidence" value="ECO:0007669"/>
    <property type="project" value="InterPro"/>
</dbReference>
<dbReference type="Gene3D" id="3.40.50.10350">
    <property type="entry name" value="Glycerate kinase, domain 1"/>
    <property type="match status" value="2"/>
</dbReference>
<keyword evidence="3" id="KW-0418">Kinase</keyword>
<dbReference type="PANTHER" id="PTHR21599:SF0">
    <property type="entry name" value="GLYCERATE KINASE"/>
    <property type="match status" value="1"/>
</dbReference>
<organism evidence="4">
    <name type="scientific">freshwater metagenome</name>
    <dbReference type="NCBI Taxonomy" id="449393"/>
    <lineage>
        <taxon>unclassified sequences</taxon>
        <taxon>metagenomes</taxon>
        <taxon>ecological metagenomes</taxon>
    </lineage>
</organism>
<dbReference type="SUPFAM" id="SSF110738">
    <property type="entry name" value="Glycerate kinase I"/>
    <property type="match status" value="1"/>
</dbReference>
<comment type="similarity">
    <text evidence="1">Belongs to the glycerate kinase type-1 family.</text>
</comment>
<keyword evidence="2" id="KW-0808">Transferase</keyword>
<dbReference type="EMBL" id="CAEZTQ010000084">
    <property type="protein sequence ID" value="CAB4572787.1"/>
    <property type="molecule type" value="Genomic_DNA"/>
</dbReference>
<proteinExistence type="inferred from homology"/>
<name>A0A6J6E9J6_9ZZZZ</name>